<evidence type="ECO:0008006" key="4">
    <source>
        <dbReference type="Google" id="ProtNLM"/>
    </source>
</evidence>
<dbReference type="Proteomes" id="UP001501509">
    <property type="component" value="Unassembled WGS sequence"/>
</dbReference>
<keyword evidence="1" id="KW-0732">Signal</keyword>
<protein>
    <recommendedName>
        <fullName evidence="4">Secreted protein</fullName>
    </recommendedName>
</protein>
<dbReference type="EMBL" id="BAAATD010000021">
    <property type="protein sequence ID" value="GAA2636928.1"/>
    <property type="molecule type" value="Genomic_DNA"/>
</dbReference>
<reference evidence="2 3" key="1">
    <citation type="journal article" date="2019" name="Int. J. Syst. Evol. Microbiol.">
        <title>The Global Catalogue of Microorganisms (GCM) 10K type strain sequencing project: providing services to taxonomists for standard genome sequencing and annotation.</title>
        <authorList>
            <consortium name="The Broad Institute Genomics Platform"/>
            <consortium name="The Broad Institute Genome Sequencing Center for Infectious Disease"/>
            <person name="Wu L."/>
            <person name="Ma J."/>
        </authorList>
    </citation>
    <scope>NUCLEOTIDE SEQUENCE [LARGE SCALE GENOMIC DNA]</scope>
    <source>
        <strain evidence="2 3">JCM 6833</strain>
    </source>
</reference>
<feature type="chain" id="PRO_5045355922" description="Secreted protein" evidence="1">
    <location>
        <begin position="35"/>
        <end position="125"/>
    </location>
</feature>
<comment type="caution">
    <text evidence="2">The sequence shown here is derived from an EMBL/GenBank/DDBJ whole genome shotgun (WGS) entry which is preliminary data.</text>
</comment>
<gene>
    <name evidence="2" type="ORF">GCM10010411_90350</name>
</gene>
<organism evidence="2 3">
    <name type="scientific">Actinomadura fulvescens</name>
    <dbReference type="NCBI Taxonomy" id="46160"/>
    <lineage>
        <taxon>Bacteria</taxon>
        <taxon>Bacillati</taxon>
        <taxon>Actinomycetota</taxon>
        <taxon>Actinomycetes</taxon>
        <taxon>Streptosporangiales</taxon>
        <taxon>Thermomonosporaceae</taxon>
        <taxon>Actinomadura</taxon>
    </lineage>
</organism>
<evidence type="ECO:0000313" key="3">
    <source>
        <dbReference type="Proteomes" id="UP001501509"/>
    </source>
</evidence>
<proteinExistence type="predicted"/>
<accession>A0ABN3QW60</accession>
<feature type="signal peptide" evidence="1">
    <location>
        <begin position="1"/>
        <end position="34"/>
    </location>
</feature>
<keyword evidence="3" id="KW-1185">Reference proteome</keyword>
<sequence>MIRHRGKRWTLGTSVAIAAGAVSLVAASAAPANAHATWTNLPPYGAGTLNSAHNRLSACDSRNDGRTVYLEYTWTNGRLFGGGRHSDPDPGASCRPLSPATGFWFTSYRVCVTPIGSLCTGWVRH</sequence>
<name>A0ABN3QW60_9ACTN</name>
<evidence type="ECO:0000256" key="1">
    <source>
        <dbReference type="SAM" id="SignalP"/>
    </source>
</evidence>
<dbReference type="RefSeq" id="WP_344548931.1">
    <property type="nucleotide sequence ID" value="NZ_BAAATD010000021.1"/>
</dbReference>
<evidence type="ECO:0000313" key="2">
    <source>
        <dbReference type="EMBL" id="GAA2636928.1"/>
    </source>
</evidence>